<dbReference type="Proteomes" id="UP000186817">
    <property type="component" value="Unassembled WGS sequence"/>
</dbReference>
<comment type="caution">
    <text evidence="1">The sequence shown here is derived from an EMBL/GenBank/DDBJ whole genome shotgun (WGS) entry which is preliminary data.</text>
</comment>
<protein>
    <submittedName>
        <fullName evidence="1">Uncharacterized protein</fullName>
    </submittedName>
</protein>
<evidence type="ECO:0000313" key="1">
    <source>
        <dbReference type="EMBL" id="OLP83222.1"/>
    </source>
</evidence>
<sequence>MKKPLTESRKEPLRNSWNEQVDRVLTARRVQQLKNRPLKVQEFIGPLSRTAFCWTLGNSEGPVLREAL</sequence>
<dbReference type="OrthoDB" id="3046016at2759"/>
<keyword evidence="2" id="KW-1185">Reference proteome</keyword>
<dbReference type="EMBL" id="LSRX01001131">
    <property type="protein sequence ID" value="OLP83222.1"/>
    <property type="molecule type" value="Genomic_DNA"/>
</dbReference>
<proteinExistence type="predicted"/>
<evidence type="ECO:0000313" key="2">
    <source>
        <dbReference type="Proteomes" id="UP000186817"/>
    </source>
</evidence>
<organism evidence="1 2">
    <name type="scientific">Symbiodinium microadriaticum</name>
    <name type="common">Dinoflagellate</name>
    <name type="synonym">Zooxanthella microadriatica</name>
    <dbReference type="NCBI Taxonomy" id="2951"/>
    <lineage>
        <taxon>Eukaryota</taxon>
        <taxon>Sar</taxon>
        <taxon>Alveolata</taxon>
        <taxon>Dinophyceae</taxon>
        <taxon>Suessiales</taxon>
        <taxon>Symbiodiniaceae</taxon>
        <taxon>Symbiodinium</taxon>
    </lineage>
</organism>
<gene>
    <name evidence="1" type="ORF">AK812_SmicGene36039</name>
</gene>
<accession>A0A1Q9CJX4</accession>
<reference evidence="1 2" key="1">
    <citation type="submission" date="2016-02" db="EMBL/GenBank/DDBJ databases">
        <title>Genome analysis of coral dinoflagellate symbionts highlights evolutionary adaptations to a symbiotic lifestyle.</title>
        <authorList>
            <person name="Aranda M."/>
            <person name="Li Y."/>
            <person name="Liew Y.J."/>
            <person name="Baumgarten S."/>
            <person name="Simakov O."/>
            <person name="Wilson M."/>
            <person name="Piel J."/>
            <person name="Ashoor H."/>
            <person name="Bougouffa S."/>
            <person name="Bajic V.B."/>
            <person name="Ryu T."/>
            <person name="Ravasi T."/>
            <person name="Bayer T."/>
            <person name="Micklem G."/>
            <person name="Kim H."/>
            <person name="Bhak J."/>
            <person name="Lajeunesse T.C."/>
            <person name="Voolstra C.R."/>
        </authorList>
    </citation>
    <scope>NUCLEOTIDE SEQUENCE [LARGE SCALE GENOMIC DNA]</scope>
    <source>
        <strain evidence="1 2">CCMP2467</strain>
    </source>
</reference>
<dbReference type="AlphaFoldDB" id="A0A1Q9CJX4"/>
<name>A0A1Q9CJX4_SYMMI</name>